<evidence type="ECO:0000256" key="4">
    <source>
        <dbReference type="ARBA" id="ARBA00022676"/>
    </source>
</evidence>
<comment type="subcellular location">
    <subcellularLocation>
        <location evidence="1 10">Endoplasmic reticulum membrane</location>
        <topology evidence="1 10">Multi-pass membrane protein</topology>
    </subcellularLocation>
</comment>
<dbReference type="EC" id="2.4.1.-" evidence="10"/>
<feature type="compositionally biased region" description="Basic residues" evidence="11">
    <location>
        <begin position="151"/>
        <end position="163"/>
    </location>
</feature>
<evidence type="ECO:0000256" key="3">
    <source>
        <dbReference type="ARBA" id="ARBA00008715"/>
    </source>
</evidence>
<feature type="transmembrane region" description="Helical" evidence="10">
    <location>
        <begin position="99"/>
        <end position="122"/>
    </location>
</feature>
<dbReference type="PANTHER" id="PTHR12413:SF1">
    <property type="entry name" value="DOLICHYL PYROPHOSPHATE MAN9GLCNAC2 ALPHA-1,3-GLUCOSYLTRANSFERASE"/>
    <property type="match status" value="1"/>
</dbReference>
<dbReference type="GO" id="GO:0042281">
    <property type="term" value="F:dolichyl pyrophosphate Man9GlcNAc2 alpha-1,3-glucosyltransferase activity"/>
    <property type="evidence" value="ECO:0007669"/>
    <property type="project" value="TreeGrafter"/>
</dbReference>
<dbReference type="PANTHER" id="PTHR12413">
    <property type="entry name" value="DOLICHYL GLYCOSYLTRANSFERASE"/>
    <property type="match status" value="1"/>
</dbReference>
<dbReference type="InterPro" id="IPR004856">
    <property type="entry name" value="Glyco_trans_ALG6/ALG8"/>
</dbReference>
<evidence type="ECO:0000256" key="9">
    <source>
        <dbReference type="ARBA" id="ARBA00023136"/>
    </source>
</evidence>
<evidence type="ECO:0000256" key="1">
    <source>
        <dbReference type="ARBA" id="ARBA00004477"/>
    </source>
</evidence>
<feature type="non-terminal residue" evidence="12">
    <location>
        <position position="1"/>
    </location>
</feature>
<evidence type="ECO:0000256" key="2">
    <source>
        <dbReference type="ARBA" id="ARBA00004922"/>
    </source>
</evidence>
<evidence type="ECO:0000313" key="13">
    <source>
        <dbReference type="Proteomes" id="UP001150925"/>
    </source>
</evidence>
<proteinExistence type="inferred from homology"/>
<feature type="transmembrane region" description="Helical" evidence="10">
    <location>
        <begin position="73"/>
        <end position="93"/>
    </location>
</feature>
<reference evidence="12" key="1">
    <citation type="submission" date="2022-07" db="EMBL/GenBank/DDBJ databases">
        <title>Phylogenomic reconstructions and comparative analyses of Kickxellomycotina fungi.</title>
        <authorList>
            <person name="Reynolds N.K."/>
            <person name="Stajich J.E."/>
            <person name="Barry K."/>
            <person name="Grigoriev I.V."/>
            <person name="Crous P."/>
            <person name="Smith M.E."/>
        </authorList>
    </citation>
    <scope>NUCLEOTIDE SEQUENCE</scope>
    <source>
        <strain evidence="12">RSA 1196</strain>
    </source>
</reference>
<evidence type="ECO:0000256" key="10">
    <source>
        <dbReference type="RuleBase" id="RU363110"/>
    </source>
</evidence>
<evidence type="ECO:0000313" key="12">
    <source>
        <dbReference type="EMBL" id="KAJ1968812.1"/>
    </source>
</evidence>
<evidence type="ECO:0000256" key="11">
    <source>
        <dbReference type="SAM" id="MobiDB-lite"/>
    </source>
</evidence>
<evidence type="ECO:0000256" key="7">
    <source>
        <dbReference type="ARBA" id="ARBA00022824"/>
    </source>
</evidence>
<name>A0A9W8AX38_9FUNG</name>
<keyword evidence="4 10" id="KW-0328">Glycosyltransferase</keyword>
<evidence type="ECO:0000256" key="8">
    <source>
        <dbReference type="ARBA" id="ARBA00022989"/>
    </source>
</evidence>
<dbReference type="AlphaFoldDB" id="A0A9W8AX38"/>
<protein>
    <recommendedName>
        <fullName evidence="10">Alpha-1,3-glucosyltransferase</fullName>
        <ecNumber evidence="10">2.4.1.-</ecNumber>
    </recommendedName>
</protein>
<sequence length="163" mass="18872">VHEKSILIPALPITLLMAQERTLVFTFINVAMFSMFTLLQRDGVTWSYAVCTLLWNWLGGFPWNITSLWAKRVVWVSLFVIGTIHLLEATVPPPERYPHIYIVANVLFSCGMFGLIFLYLNYRQFTLPNQSKVDRQPLESVPELTTTTPRRSSRYTPKGKKHR</sequence>
<dbReference type="Pfam" id="PF03155">
    <property type="entry name" value="Alg6_Alg8"/>
    <property type="match status" value="1"/>
</dbReference>
<comment type="pathway">
    <text evidence="2 10">Protein modification; protein glycosylation.</text>
</comment>
<organism evidence="12 13">
    <name type="scientific">Dispira parvispora</name>
    <dbReference type="NCBI Taxonomy" id="1520584"/>
    <lineage>
        <taxon>Eukaryota</taxon>
        <taxon>Fungi</taxon>
        <taxon>Fungi incertae sedis</taxon>
        <taxon>Zoopagomycota</taxon>
        <taxon>Kickxellomycotina</taxon>
        <taxon>Dimargaritomycetes</taxon>
        <taxon>Dimargaritales</taxon>
        <taxon>Dimargaritaceae</taxon>
        <taxon>Dispira</taxon>
    </lineage>
</organism>
<comment type="caution">
    <text evidence="12">The sequence shown here is derived from an EMBL/GenBank/DDBJ whole genome shotgun (WGS) entry which is preliminary data.</text>
</comment>
<keyword evidence="8 10" id="KW-1133">Transmembrane helix</keyword>
<dbReference type="EMBL" id="JANBPY010000133">
    <property type="protein sequence ID" value="KAJ1968812.1"/>
    <property type="molecule type" value="Genomic_DNA"/>
</dbReference>
<feature type="transmembrane region" description="Helical" evidence="10">
    <location>
        <begin position="21"/>
        <end position="39"/>
    </location>
</feature>
<keyword evidence="5 10" id="KW-0808">Transferase</keyword>
<feature type="transmembrane region" description="Helical" evidence="10">
    <location>
        <begin position="45"/>
        <end position="66"/>
    </location>
</feature>
<keyword evidence="13" id="KW-1185">Reference proteome</keyword>
<feature type="region of interest" description="Disordered" evidence="11">
    <location>
        <begin position="138"/>
        <end position="163"/>
    </location>
</feature>
<evidence type="ECO:0000256" key="6">
    <source>
        <dbReference type="ARBA" id="ARBA00022692"/>
    </source>
</evidence>
<keyword evidence="7 10" id="KW-0256">Endoplasmic reticulum</keyword>
<comment type="similarity">
    <text evidence="3 10">Belongs to the ALG6/ALG8 glucosyltransferase family.</text>
</comment>
<accession>A0A9W8AX38</accession>
<keyword evidence="9 10" id="KW-0472">Membrane</keyword>
<dbReference type="GO" id="GO:0005789">
    <property type="term" value="C:endoplasmic reticulum membrane"/>
    <property type="evidence" value="ECO:0007669"/>
    <property type="project" value="UniProtKB-SubCell"/>
</dbReference>
<dbReference type="Proteomes" id="UP001150925">
    <property type="component" value="Unassembled WGS sequence"/>
</dbReference>
<keyword evidence="6 10" id="KW-0812">Transmembrane</keyword>
<evidence type="ECO:0000256" key="5">
    <source>
        <dbReference type="ARBA" id="ARBA00022679"/>
    </source>
</evidence>
<dbReference type="OrthoDB" id="5589195at2759"/>
<gene>
    <name evidence="12" type="primary">ALG6_1</name>
    <name evidence="12" type="ORF">IWQ62_001019</name>
</gene>
<comment type="caution">
    <text evidence="10">Lacks conserved residue(s) required for the propagation of feature annotation.</text>
</comment>